<dbReference type="InterPro" id="IPR010657">
    <property type="entry name" value="ImpA_N"/>
</dbReference>
<evidence type="ECO:0000313" key="3">
    <source>
        <dbReference type="Proteomes" id="UP000001977"/>
    </source>
</evidence>
<accession>Q2L025</accession>
<dbReference type="AlphaFoldDB" id="Q2L025"/>
<name>Q2L025_BORA1</name>
<gene>
    <name evidence="2" type="ordered locus">BAV0283</name>
</gene>
<dbReference type="Proteomes" id="UP000001977">
    <property type="component" value="Chromosome"/>
</dbReference>
<sequence>VIEHLLQAISGEPAGRSLRYDPITTRISAMRQEDDASLPQGEWQRELQRADWNGVAALCEEALVEHGKDFQIAAWLCEAWARQRGLEGLCCGAQLLDGLIANFWEDGWPAIEDDDVEARRAPFVWLVATLPVVLLAHIPLLDNRAQAWLTVDVFRRLTMRGAAQADEALQEGPDMAQVERLIAAQPQHGDVLRTALDQARLAWEALDRRLNEHLGLEAPSFEPLREAFRQWEACLAALWPLKAISQPEPVVEVVAPSAEPETMSVPARIERPRDRAHAYQQIEMIAAYLAEIEPHSPTPYLLRQAASWGAMPLDVLMRSIAQEEGGLARLLSLLDVA</sequence>
<dbReference type="eggNOG" id="COG3515">
    <property type="taxonomic scope" value="Bacteria"/>
</dbReference>
<dbReference type="Pfam" id="PF06812">
    <property type="entry name" value="ImpA_N"/>
    <property type="match status" value="1"/>
</dbReference>
<proteinExistence type="predicted"/>
<feature type="domain" description="ImpA N-terminal" evidence="1">
    <location>
        <begin position="8"/>
        <end position="127"/>
    </location>
</feature>
<reference evidence="2 3" key="1">
    <citation type="journal article" date="2006" name="J. Bacteriol.">
        <title>Comparison of the genome sequence of the poultry pathogen Bordetella avium with those of B. bronchiseptica, B. pertussis, and B. parapertussis reveals extensive diversity in surface structures associated with host interaction.</title>
        <authorList>
            <person name="Sebaihia M."/>
            <person name="Preston A."/>
            <person name="Maskell D.J."/>
            <person name="Kuzmiak H."/>
            <person name="Connell T.D."/>
            <person name="King N.D."/>
            <person name="Orndorff P.E."/>
            <person name="Miyamoto D.M."/>
            <person name="Thomson N.R."/>
            <person name="Harris D."/>
            <person name="Goble A."/>
            <person name="Lord A."/>
            <person name="Murphy L."/>
            <person name="Quail M.A."/>
            <person name="Rutter S."/>
            <person name="Squares R."/>
            <person name="Squares S."/>
            <person name="Woodward J."/>
            <person name="Parkhill J."/>
            <person name="Temple L.M."/>
        </authorList>
    </citation>
    <scope>NUCLEOTIDE SEQUENCE [LARGE SCALE GENOMIC DNA]</scope>
    <source>
        <strain evidence="2 3">197N</strain>
    </source>
</reference>
<organism evidence="2 3">
    <name type="scientific">Bordetella avium (strain 197N)</name>
    <dbReference type="NCBI Taxonomy" id="360910"/>
    <lineage>
        <taxon>Bacteria</taxon>
        <taxon>Pseudomonadati</taxon>
        <taxon>Pseudomonadota</taxon>
        <taxon>Betaproteobacteria</taxon>
        <taxon>Burkholderiales</taxon>
        <taxon>Alcaligenaceae</taxon>
        <taxon>Bordetella</taxon>
    </lineage>
</organism>
<feature type="non-terminal residue" evidence="2">
    <location>
        <position position="1"/>
    </location>
</feature>
<dbReference type="PANTHER" id="PTHR37951">
    <property type="entry name" value="CYTOPLASMIC PROTEIN-RELATED"/>
    <property type="match status" value="1"/>
</dbReference>
<protein>
    <recommendedName>
        <fullName evidence="1">ImpA N-terminal domain-containing protein</fullName>
    </recommendedName>
</protein>
<evidence type="ECO:0000313" key="2">
    <source>
        <dbReference type="EMBL" id="CAJ47888.1"/>
    </source>
</evidence>
<keyword evidence="3" id="KW-1185">Reference proteome</keyword>
<dbReference type="HOGENOM" id="CLU_060104_1_1_4"/>
<dbReference type="InterPro" id="IPR017740">
    <property type="entry name" value="TssA-like"/>
</dbReference>
<dbReference type="KEGG" id="bav:BAV0283"/>
<dbReference type="STRING" id="360910.BAV0283"/>
<dbReference type="PANTHER" id="PTHR37951:SF1">
    <property type="entry name" value="TYPE VI SECRETION SYSTEM COMPONENT TSSA1"/>
    <property type="match status" value="1"/>
</dbReference>
<evidence type="ECO:0000259" key="1">
    <source>
        <dbReference type="Pfam" id="PF06812"/>
    </source>
</evidence>
<dbReference type="NCBIfam" id="TIGR03363">
    <property type="entry name" value="VI_chp_8"/>
    <property type="match status" value="1"/>
</dbReference>
<dbReference type="EMBL" id="AM167904">
    <property type="protein sequence ID" value="CAJ47888.1"/>
    <property type="molecule type" value="Genomic_DNA"/>
</dbReference>